<proteinExistence type="predicted"/>
<dbReference type="GO" id="GO:0005829">
    <property type="term" value="C:cytosol"/>
    <property type="evidence" value="ECO:0007669"/>
    <property type="project" value="TreeGrafter"/>
</dbReference>
<name>A0A7J7KX57_9MAGN</name>
<dbReference type="OrthoDB" id="1712321at2759"/>
<organism evidence="1 2">
    <name type="scientific">Kingdonia uniflora</name>
    <dbReference type="NCBI Taxonomy" id="39325"/>
    <lineage>
        <taxon>Eukaryota</taxon>
        <taxon>Viridiplantae</taxon>
        <taxon>Streptophyta</taxon>
        <taxon>Embryophyta</taxon>
        <taxon>Tracheophyta</taxon>
        <taxon>Spermatophyta</taxon>
        <taxon>Magnoliopsida</taxon>
        <taxon>Ranunculales</taxon>
        <taxon>Circaeasteraceae</taxon>
        <taxon>Kingdonia</taxon>
    </lineage>
</organism>
<dbReference type="PANTHER" id="PTHR11476:SF7">
    <property type="entry name" value="HISTIDINE--TRNA LIGASE"/>
    <property type="match status" value="1"/>
</dbReference>
<dbReference type="GO" id="GO:0004821">
    <property type="term" value="F:histidine-tRNA ligase activity"/>
    <property type="evidence" value="ECO:0007669"/>
    <property type="project" value="TreeGrafter"/>
</dbReference>
<keyword evidence="2" id="KW-1185">Reference proteome</keyword>
<evidence type="ECO:0008006" key="3">
    <source>
        <dbReference type="Google" id="ProtNLM"/>
    </source>
</evidence>
<dbReference type="PANTHER" id="PTHR11476">
    <property type="entry name" value="HISTIDYL-TRNA SYNTHETASE"/>
    <property type="match status" value="1"/>
</dbReference>
<dbReference type="GO" id="GO:0006427">
    <property type="term" value="P:histidyl-tRNA aminoacylation"/>
    <property type="evidence" value="ECO:0007669"/>
    <property type="project" value="TreeGrafter"/>
</dbReference>
<dbReference type="SUPFAM" id="SSF55681">
    <property type="entry name" value="Class II aaRS and biotin synthetases"/>
    <property type="match status" value="1"/>
</dbReference>
<dbReference type="Proteomes" id="UP000541444">
    <property type="component" value="Unassembled WGS sequence"/>
</dbReference>
<dbReference type="GO" id="GO:0005739">
    <property type="term" value="C:mitochondrion"/>
    <property type="evidence" value="ECO:0007669"/>
    <property type="project" value="TreeGrafter"/>
</dbReference>
<evidence type="ECO:0000313" key="2">
    <source>
        <dbReference type="Proteomes" id="UP000541444"/>
    </source>
</evidence>
<dbReference type="InterPro" id="IPR045864">
    <property type="entry name" value="aa-tRNA-synth_II/BPL/LPL"/>
</dbReference>
<protein>
    <recommendedName>
        <fullName evidence="3">Histidyl-tRNA synthetase</fullName>
    </recommendedName>
</protein>
<comment type="caution">
    <text evidence="1">The sequence shown here is derived from an EMBL/GenBank/DDBJ whole genome shotgun (WGS) entry which is preliminary data.</text>
</comment>
<accession>A0A7J7KX57</accession>
<gene>
    <name evidence="1" type="ORF">GIB67_002309</name>
</gene>
<dbReference type="GO" id="GO:0003723">
    <property type="term" value="F:RNA binding"/>
    <property type="evidence" value="ECO:0007669"/>
    <property type="project" value="TreeGrafter"/>
</dbReference>
<sequence length="361" mass="40806">MIDIGSGIENFFQSTIDQMGLADQVIPRDTDISGFNGSKEDRVAKIILPITPRPATIDVIFYAIKAKSHYLGIMCYCRIHNMEAIASTYHQTLHFQHNYGIYKIKGLVLIFRWQRRGRWDAMLMQMMAILLFSEANSLLVSKILMDASERNVSEDCKKDSIDLLLKASGTKLPRDLQEGVLEAISIQSLGQGTRDFAKEQMAIREKTFSIIQDVFKRHGATSLETPVFDLKETLTEKYGEDSKLIYDLADQYDFDIAGQYGVTSNDQTKMYELPDFEVIKVLTKLLDQLDMPDYEVEDKGLSAETADKIGLWVEKRGPPSKILSELKQIGSPFLENKGSLLALNDLELLIKALENQSVSIE</sequence>
<reference evidence="1 2" key="1">
    <citation type="journal article" date="2020" name="IScience">
        <title>Genome Sequencing of the Endangered Kingdonia uniflora (Circaeasteraceae, Ranunculales) Reveals Potential Mechanisms of Evolutionary Specialization.</title>
        <authorList>
            <person name="Sun Y."/>
            <person name="Deng T."/>
            <person name="Zhang A."/>
            <person name="Moore M.J."/>
            <person name="Landis J.B."/>
            <person name="Lin N."/>
            <person name="Zhang H."/>
            <person name="Zhang X."/>
            <person name="Huang J."/>
            <person name="Zhang X."/>
            <person name="Sun H."/>
            <person name="Wang H."/>
        </authorList>
    </citation>
    <scope>NUCLEOTIDE SEQUENCE [LARGE SCALE GENOMIC DNA]</scope>
    <source>
        <strain evidence="1">TB1705</strain>
        <tissue evidence="1">Leaf</tissue>
    </source>
</reference>
<dbReference type="EMBL" id="JACGCM010002827">
    <property type="protein sequence ID" value="KAF6134908.1"/>
    <property type="molecule type" value="Genomic_DNA"/>
</dbReference>
<evidence type="ECO:0000313" key="1">
    <source>
        <dbReference type="EMBL" id="KAF6134908.1"/>
    </source>
</evidence>
<dbReference type="AlphaFoldDB" id="A0A7J7KX57"/>
<dbReference type="GO" id="GO:0032543">
    <property type="term" value="P:mitochondrial translation"/>
    <property type="evidence" value="ECO:0007669"/>
    <property type="project" value="TreeGrafter"/>
</dbReference>
<dbReference type="Gene3D" id="3.30.930.10">
    <property type="entry name" value="Bira Bifunctional Protein, Domain 2"/>
    <property type="match status" value="1"/>
</dbReference>